<reference evidence="2 3" key="1">
    <citation type="submission" date="2021-08" db="EMBL/GenBank/DDBJ databases">
        <title>Comparative Genomics Analysis of the Genus Qipengyuania Reveals Extensive Genetic Diversity and Metabolic Versatility, Including the Description of Fifteen Novel Species.</title>
        <authorList>
            <person name="Liu Y."/>
        </authorList>
    </citation>
    <scope>NUCLEOTIDE SEQUENCE [LARGE SCALE GENOMIC DNA]</scope>
    <source>
        <strain evidence="2 3">YG27</strain>
    </source>
</reference>
<keyword evidence="3" id="KW-1185">Reference proteome</keyword>
<protein>
    <recommendedName>
        <fullName evidence="4">Lipocalin-like domain-containing protein</fullName>
    </recommendedName>
</protein>
<dbReference type="Proteomes" id="UP000782554">
    <property type="component" value="Unassembled WGS sequence"/>
</dbReference>
<accession>A0ABS7JXN1</accession>
<proteinExistence type="predicted"/>
<evidence type="ECO:0000256" key="1">
    <source>
        <dbReference type="SAM" id="MobiDB-lite"/>
    </source>
</evidence>
<organism evidence="2 3">
    <name type="scientific">Qipengyuania mesophila</name>
    <dbReference type="NCBI Taxonomy" id="2867246"/>
    <lineage>
        <taxon>Bacteria</taxon>
        <taxon>Pseudomonadati</taxon>
        <taxon>Pseudomonadota</taxon>
        <taxon>Alphaproteobacteria</taxon>
        <taxon>Sphingomonadales</taxon>
        <taxon>Erythrobacteraceae</taxon>
        <taxon>Qipengyuania</taxon>
    </lineage>
</organism>
<evidence type="ECO:0000313" key="2">
    <source>
        <dbReference type="EMBL" id="MBX7502418.1"/>
    </source>
</evidence>
<comment type="caution">
    <text evidence="2">The sequence shown here is derived from an EMBL/GenBank/DDBJ whole genome shotgun (WGS) entry which is preliminary data.</text>
</comment>
<evidence type="ECO:0000313" key="3">
    <source>
        <dbReference type="Proteomes" id="UP000782554"/>
    </source>
</evidence>
<feature type="region of interest" description="Disordered" evidence="1">
    <location>
        <begin position="1"/>
        <end position="28"/>
    </location>
</feature>
<evidence type="ECO:0008006" key="4">
    <source>
        <dbReference type="Google" id="ProtNLM"/>
    </source>
</evidence>
<name>A0ABS7JXN1_9SPHN</name>
<sequence length="108" mass="11958">MPAHMEERLKRDAPLPTEMQGSWADLDDPSTELVVSGGEVAYSGQTVEYDYKLVGQVDGAVTVSLKVNDEAKDDTFQRSNITELVITPDGELHAYNLKFASQFARVPR</sequence>
<dbReference type="EMBL" id="JAIGNU010000003">
    <property type="protein sequence ID" value="MBX7502418.1"/>
    <property type="molecule type" value="Genomic_DNA"/>
</dbReference>
<gene>
    <name evidence="2" type="ORF">K3181_13300</name>
</gene>
<feature type="compositionally biased region" description="Basic and acidic residues" evidence="1">
    <location>
        <begin position="1"/>
        <end position="13"/>
    </location>
</feature>